<organism evidence="4 5">
    <name type="scientific">Polychaeton citri CBS 116435</name>
    <dbReference type="NCBI Taxonomy" id="1314669"/>
    <lineage>
        <taxon>Eukaryota</taxon>
        <taxon>Fungi</taxon>
        <taxon>Dikarya</taxon>
        <taxon>Ascomycota</taxon>
        <taxon>Pezizomycotina</taxon>
        <taxon>Dothideomycetes</taxon>
        <taxon>Dothideomycetidae</taxon>
        <taxon>Capnodiales</taxon>
        <taxon>Capnodiaceae</taxon>
        <taxon>Polychaeton</taxon>
    </lineage>
</organism>
<dbReference type="Pfam" id="PF00583">
    <property type="entry name" value="Acetyltransf_1"/>
    <property type="match status" value="1"/>
</dbReference>
<dbReference type="CDD" id="cd04301">
    <property type="entry name" value="NAT_SF"/>
    <property type="match status" value="1"/>
</dbReference>
<dbReference type="OrthoDB" id="41532at2759"/>
<sequence length="204" mass="22429">MSSSKLPNPILYNPDKHVHLIPQLARIHGDCITTDGTLATFLPPLSTSKIIDFWTSYAASCSSSTDTTTGRLIVLQLSSSSTPSGTDQNDEVLGYVSLSMPETETGPFRSEVLKLLVSPTARKMGVARRVMGALESDARNRGRELLMLDTTIGSPAEHVYPKLGYTQVGVIPKYGIHPLTGELVDEVFFYKDLRETEVCWRPEI</sequence>
<comment type="caution">
    <text evidence="4">The sequence shown here is derived from an EMBL/GenBank/DDBJ whole genome shotgun (WGS) entry which is preliminary data.</text>
</comment>
<keyword evidence="1" id="KW-0808">Transferase</keyword>
<gene>
    <name evidence="4" type="ORF">K431DRAFT_282165</name>
</gene>
<dbReference type="EMBL" id="MU003772">
    <property type="protein sequence ID" value="KAF2724317.1"/>
    <property type="molecule type" value="Genomic_DNA"/>
</dbReference>
<evidence type="ECO:0000313" key="5">
    <source>
        <dbReference type="Proteomes" id="UP000799441"/>
    </source>
</evidence>
<evidence type="ECO:0000313" key="4">
    <source>
        <dbReference type="EMBL" id="KAF2724317.1"/>
    </source>
</evidence>
<dbReference type="GO" id="GO:0016747">
    <property type="term" value="F:acyltransferase activity, transferring groups other than amino-acyl groups"/>
    <property type="evidence" value="ECO:0007669"/>
    <property type="project" value="InterPro"/>
</dbReference>
<accession>A0A9P4UQA6</accession>
<keyword evidence="5" id="KW-1185">Reference proteome</keyword>
<dbReference type="InterPro" id="IPR016181">
    <property type="entry name" value="Acyl_CoA_acyltransferase"/>
</dbReference>
<dbReference type="PANTHER" id="PTHR43877:SF2">
    <property type="entry name" value="AMINOALKYLPHOSPHONATE N-ACETYLTRANSFERASE-RELATED"/>
    <property type="match status" value="1"/>
</dbReference>
<dbReference type="Gene3D" id="3.40.630.30">
    <property type="match status" value="1"/>
</dbReference>
<dbReference type="AlphaFoldDB" id="A0A9P4UQA6"/>
<dbReference type="SUPFAM" id="SSF55729">
    <property type="entry name" value="Acyl-CoA N-acyltransferases (Nat)"/>
    <property type="match status" value="1"/>
</dbReference>
<dbReference type="PROSITE" id="PS51186">
    <property type="entry name" value="GNAT"/>
    <property type="match status" value="1"/>
</dbReference>
<name>A0A9P4UQA6_9PEZI</name>
<evidence type="ECO:0000256" key="2">
    <source>
        <dbReference type="ARBA" id="ARBA00023315"/>
    </source>
</evidence>
<dbReference type="InterPro" id="IPR000182">
    <property type="entry name" value="GNAT_dom"/>
</dbReference>
<reference evidence="4" key="1">
    <citation type="journal article" date="2020" name="Stud. Mycol.">
        <title>101 Dothideomycetes genomes: a test case for predicting lifestyles and emergence of pathogens.</title>
        <authorList>
            <person name="Haridas S."/>
            <person name="Albert R."/>
            <person name="Binder M."/>
            <person name="Bloem J."/>
            <person name="Labutti K."/>
            <person name="Salamov A."/>
            <person name="Andreopoulos B."/>
            <person name="Baker S."/>
            <person name="Barry K."/>
            <person name="Bills G."/>
            <person name="Bluhm B."/>
            <person name="Cannon C."/>
            <person name="Castanera R."/>
            <person name="Culley D."/>
            <person name="Daum C."/>
            <person name="Ezra D."/>
            <person name="Gonzalez J."/>
            <person name="Henrissat B."/>
            <person name="Kuo A."/>
            <person name="Liang C."/>
            <person name="Lipzen A."/>
            <person name="Lutzoni F."/>
            <person name="Magnuson J."/>
            <person name="Mondo S."/>
            <person name="Nolan M."/>
            <person name="Ohm R."/>
            <person name="Pangilinan J."/>
            <person name="Park H.-J."/>
            <person name="Ramirez L."/>
            <person name="Alfaro M."/>
            <person name="Sun H."/>
            <person name="Tritt A."/>
            <person name="Yoshinaga Y."/>
            <person name="Zwiers L.-H."/>
            <person name="Turgeon B."/>
            <person name="Goodwin S."/>
            <person name="Spatafora J."/>
            <person name="Crous P."/>
            <person name="Grigoriev I."/>
        </authorList>
    </citation>
    <scope>NUCLEOTIDE SEQUENCE</scope>
    <source>
        <strain evidence="4">CBS 116435</strain>
    </source>
</reference>
<dbReference type="PANTHER" id="PTHR43877">
    <property type="entry name" value="AMINOALKYLPHOSPHONATE N-ACETYLTRANSFERASE-RELATED-RELATED"/>
    <property type="match status" value="1"/>
</dbReference>
<evidence type="ECO:0000259" key="3">
    <source>
        <dbReference type="PROSITE" id="PS51186"/>
    </source>
</evidence>
<proteinExistence type="predicted"/>
<dbReference type="Proteomes" id="UP000799441">
    <property type="component" value="Unassembled WGS sequence"/>
</dbReference>
<feature type="domain" description="N-acetyltransferase" evidence="3">
    <location>
        <begin position="40"/>
        <end position="194"/>
    </location>
</feature>
<dbReference type="InterPro" id="IPR050832">
    <property type="entry name" value="Bact_Acetyltransf"/>
</dbReference>
<protein>
    <submittedName>
        <fullName evidence="4">Acyl-CoA N-acyltransferase</fullName>
    </submittedName>
</protein>
<evidence type="ECO:0000256" key="1">
    <source>
        <dbReference type="ARBA" id="ARBA00022679"/>
    </source>
</evidence>
<keyword evidence="2" id="KW-0012">Acyltransferase</keyword>